<feature type="transmembrane region" description="Helical" evidence="13">
    <location>
        <begin position="36"/>
        <end position="54"/>
    </location>
</feature>
<evidence type="ECO:0000256" key="7">
    <source>
        <dbReference type="ARBA" id="ARBA00023002"/>
    </source>
</evidence>
<dbReference type="STRING" id="48467.SAMN02745166_00694"/>
<evidence type="ECO:0000256" key="8">
    <source>
        <dbReference type="ARBA" id="ARBA00023004"/>
    </source>
</evidence>
<evidence type="ECO:0000256" key="12">
    <source>
        <dbReference type="SAM" id="MobiDB-lite"/>
    </source>
</evidence>
<dbReference type="PANTHER" id="PTHR11351">
    <property type="entry name" value="ACYL-COA DESATURASE"/>
    <property type="match status" value="1"/>
</dbReference>
<evidence type="ECO:0000256" key="4">
    <source>
        <dbReference type="ARBA" id="ARBA00022692"/>
    </source>
</evidence>
<evidence type="ECO:0000313" key="15">
    <source>
        <dbReference type="EMBL" id="SKA80889.1"/>
    </source>
</evidence>
<dbReference type="RefSeq" id="WP_139373033.1">
    <property type="nucleotide sequence ID" value="NZ_FUYE01000002.1"/>
</dbReference>
<keyword evidence="4 13" id="KW-0812">Transmembrane</keyword>
<keyword evidence="10 13" id="KW-0472">Membrane</keyword>
<dbReference type="AlphaFoldDB" id="A0A1T4WUE7"/>
<accession>A0A1T4WUE7</accession>
<comment type="similarity">
    <text evidence="2">Belongs to the fatty acid desaturase type 2 family.</text>
</comment>
<evidence type="ECO:0000256" key="3">
    <source>
        <dbReference type="ARBA" id="ARBA00022516"/>
    </source>
</evidence>
<dbReference type="Proteomes" id="UP000190774">
    <property type="component" value="Unassembled WGS sequence"/>
</dbReference>
<keyword evidence="5" id="KW-0276">Fatty acid metabolism</keyword>
<feature type="transmembrane region" description="Helical" evidence="13">
    <location>
        <begin position="60"/>
        <end position="78"/>
    </location>
</feature>
<evidence type="ECO:0000256" key="13">
    <source>
        <dbReference type="SAM" id="Phobius"/>
    </source>
</evidence>
<keyword evidence="16" id="KW-1185">Reference proteome</keyword>
<dbReference type="EMBL" id="FUYE01000002">
    <property type="protein sequence ID" value="SKA80889.1"/>
    <property type="molecule type" value="Genomic_DNA"/>
</dbReference>
<evidence type="ECO:0000256" key="1">
    <source>
        <dbReference type="ARBA" id="ARBA00004141"/>
    </source>
</evidence>
<evidence type="ECO:0000256" key="9">
    <source>
        <dbReference type="ARBA" id="ARBA00023098"/>
    </source>
</evidence>
<keyword evidence="8" id="KW-0408">Iron</keyword>
<dbReference type="InterPro" id="IPR005804">
    <property type="entry name" value="FA_desaturase_dom"/>
</dbReference>
<comment type="subcellular location">
    <subcellularLocation>
        <location evidence="1">Membrane</location>
        <topology evidence="1">Multi-pass membrane protein</topology>
    </subcellularLocation>
</comment>
<evidence type="ECO:0000256" key="11">
    <source>
        <dbReference type="ARBA" id="ARBA00023160"/>
    </source>
</evidence>
<evidence type="ECO:0000256" key="6">
    <source>
        <dbReference type="ARBA" id="ARBA00022989"/>
    </source>
</evidence>
<protein>
    <submittedName>
        <fullName evidence="15">Stearoyl-CoA desaturase (Delta-9 desaturase)</fullName>
    </submittedName>
</protein>
<dbReference type="Pfam" id="PF00487">
    <property type="entry name" value="FA_desaturase"/>
    <property type="match status" value="1"/>
</dbReference>
<dbReference type="GO" id="GO:0006633">
    <property type="term" value="P:fatty acid biosynthetic process"/>
    <property type="evidence" value="ECO:0007669"/>
    <property type="project" value="UniProtKB-KW"/>
</dbReference>
<keyword evidence="3" id="KW-0444">Lipid biosynthesis</keyword>
<gene>
    <name evidence="15" type="ORF">SAMN02745166_00694</name>
</gene>
<keyword evidence="6 13" id="KW-1133">Transmembrane helix</keyword>
<proteinExistence type="inferred from homology"/>
<dbReference type="OrthoDB" id="19906at2"/>
<dbReference type="PRINTS" id="PR00075">
    <property type="entry name" value="FACDDSATRASE"/>
</dbReference>
<sequence length="321" mass="37201">MNAIQSLPGAHEPRMHPVNSQTNPIQGRVVWSPIKSLWFTAHAFLALIGGWFTFSLDAVLVSFVFTLLTLCLGHTVGLHRLLVHRSFRCPLWLEYALVHLGTLVGMGGPHRILHMHDIRDWAQRQPKCHPFYTDQGPVWRDWFWQTHAELKLEHPPAFTIEPQVAHDPVYRWMQRTWMLQQLPWALLLYAFGSWAWVVWGISVRIVVSLTGHWFIGYLAHNGSRRDWHLQGHAVQGYNLPHLGLITMGEGWHNNHHAYPESAKLGLKRHHHDPGWWFICLLKGLGLAWDIQTPETLPPRIERQAIPEKRSVRPRAATFFTL</sequence>
<reference evidence="16" key="1">
    <citation type="submission" date="2017-02" db="EMBL/GenBank/DDBJ databases">
        <authorList>
            <person name="Varghese N."/>
            <person name="Submissions S."/>
        </authorList>
    </citation>
    <scope>NUCLEOTIDE SEQUENCE [LARGE SCALE GENOMIC DNA]</scope>
    <source>
        <strain evidence="16">ATCC 700200</strain>
    </source>
</reference>
<evidence type="ECO:0000256" key="2">
    <source>
        <dbReference type="ARBA" id="ARBA00008749"/>
    </source>
</evidence>
<feature type="transmembrane region" description="Helical" evidence="13">
    <location>
        <begin position="182"/>
        <end position="201"/>
    </location>
</feature>
<evidence type="ECO:0000259" key="14">
    <source>
        <dbReference type="Pfam" id="PF00487"/>
    </source>
</evidence>
<dbReference type="GO" id="GO:0016717">
    <property type="term" value="F:oxidoreductase activity, acting on paired donors, with oxidation of a pair of donors resulting in the reduction of molecular oxygen to two molecules of water"/>
    <property type="evidence" value="ECO:0007669"/>
    <property type="project" value="InterPro"/>
</dbReference>
<dbReference type="InterPro" id="IPR015876">
    <property type="entry name" value="Acyl-CoA_DS"/>
</dbReference>
<name>A0A1T4WUE7_9BACT</name>
<dbReference type="CDD" id="cd03505">
    <property type="entry name" value="Delta9-FADS-like"/>
    <property type="match status" value="1"/>
</dbReference>
<keyword evidence="9" id="KW-0443">Lipid metabolism</keyword>
<dbReference type="GO" id="GO:0016020">
    <property type="term" value="C:membrane"/>
    <property type="evidence" value="ECO:0007669"/>
    <property type="project" value="UniProtKB-SubCell"/>
</dbReference>
<feature type="region of interest" description="Disordered" evidence="12">
    <location>
        <begin position="1"/>
        <end position="21"/>
    </location>
</feature>
<feature type="domain" description="Fatty acid desaturase" evidence="14">
    <location>
        <begin position="63"/>
        <end position="260"/>
    </location>
</feature>
<keyword evidence="7" id="KW-0560">Oxidoreductase</keyword>
<organism evidence="15 16">
    <name type="scientific">Prosthecobacter debontii</name>
    <dbReference type="NCBI Taxonomy" id="48467"/>
    <lineage>
        <taxon>Bacteria</taxon>
        <taxon>Pseudomonadati</taxon>
        <taxon>Verrucomicrobiota</taxon>
        <taxon>Verrucomicrobiia</taxon>
        <taxon>Verrucomicrobiales</taxon>
        <taxon>Verrucomicrobiaceae</taxon>
        <taxon>Prosthecobacter</taxon>
    </lineage>
</organism>
<dbReference type="PANTHER" id="PTHR11351:SF31">
    <property type="entry name" value="DESATURASE 1, ISOFORM A-RELATED"/>
    <property type="match status" value="1"/>
</dbReference>
<keyword evidence="11" id="KW-0275">Fatty acid biosynthesis</keyword>
<evidence type="ECO:0000313" key="16">
    <source>
        <dbReference type="Proteomes" id="UP000190774"/>
    </source>
</evidence>
<evidence type="ECO:0000256" key="5">
    <source>
        <dbReference type="ARBA" id="ARBA00022832"/>
    </source>
</evidence>
<evidence type="ECO:0000256" key="10">
    <source>
        <dbReference type="ARBA" id="ARBA00023136"/>
    </source>
</evidence>